<dbReference type="Proteomes" id="UP000799444">
    <property type="component" value="Unassembled WGS sequence"/>
</dbReference>
<dbReference type="EMBL" id="ML996220">
    <property type="protein sequence ID" value="KAF2730341.1"/>
    <property type="molecule type" value="Genomic_DNA"/>
</dbReference>
<gene>
    <name evidence="2" type="ORF">EJ04DRAFT_586487</name>
</gene>
<comment type="caution">
    <text evidence="2">The sequence shown here is derived from an EMBL/GenBank/DDBJ whole genome shotgun (WGS) entry which is preliminary data.</text>
</comment>
<dbReference type="AlphaFoldDB" id="A0A9P4QSW8"/>
<proteinExistence type="predicted"/>
<feature type="region of interest" description="Disordered" evidence="1">
    <location>
        <begin position="38"/>
        <end position="70"/>
    </location>
</feature>
<organism evidence="2 3">
    <name type="scientific">Polyplosphaeria fusca</name>
    <dbReference type="NCBI Taxonomy" id="682080"/>
    <lineage>
        <taxon>Eukaryota</taxon>
        <taxon>Fungi</taxon>
        <taxon>Dikarya</taxon>
        <taxon>Ascomycota</taxon>
        <taxon>Pezizomycotina</taxon>
        <taxon>Dothideomycetes</taxon>
        <taxon>Pleosporomycetidae</taxon>
        <taxon>Pleosporales</taxon>
        <taxon>Tetraplosphaeriaceae</taxon>
        <taxon>Polyplosphaeria</taxon>
    </lineage>
</organism>
<evidence type="ECO:0000313" key="2">
    <source>
        <dbReference type="EMBL" id="KAF2730341.1"/>
    </source>
</evidence>
<protein>
    <submittedName>
        <fullName evidence="2">Uncharacterized protein</fullName>
    </submittedName>
</protein>
<keyword evidence="3" id="KW-1185">Reference proteome</keyword>
<evidence type="ECO:0000256" key="1">
    <source>
        <dbReference type="SAM" id="MobiDB-lite"/>
    </source>
</evidence>
<name>A0A9P4QSW8_9PLEO</name>
<reference evidence="2" key="1">
    <citation type="journal article" date="2020" name="Stud. Mycol.">
        <title>101 Dothideomycetes genomes: a test case for predicting lifestyles and emergence of pathogens.</title>
        <authorList>
            <person name="Haridas S."/>
            <person name="Albert R."/>
            <person name="Binder M."/>
            <person name="Bloem J."/>
            <person name="Labutti K."/>
            <person name="Salamov A."/>
            <person name="Andreopoulos B."/>
            <person name="Baker S."/>
            <person name="Barry K."/>
            <person name="Bills G."/>
            <person name="Bluhm B."/>
            <person name="Cannon C."/>
            <person name="Castanera R."/>
            <person name="Culley D."/>
            <person name="Daum C."/>
            <person name="Ezra D."/>
            <person name="Gonzalez J."/>
            <person name="Henrissat B."/>
            <person name="Kuo A."/>
            <person name="Liang C."/>
            <person name="Lipzen A."/>
            <person name="Lutzoni F."/>
            <person name="Magnuson J."/>
            <person name="Mondo S."/>
            <person name="Nolan M."/>
            <person name="Ohm R."/>
            <person name="Pangilinan J."/>
            <person name="Park H.-J."/>
            <person name="Ramirez L."/>
            <person name="Alfaro M."/>
            <person name="Sun H."/>
            <person name="Tritt A."/>
            <person name="Yoshinaga Y."/>
            <person name="Zwiers L.-H."/>
            <person name="Turgeon B."/>
            <person name="Goodwin S."/>
            <person name="Spatafora J."/>
            <person name="Crous P."/>
            <person name="Grigoriev I."/>
        </authorList>
    </citation>
    <scope>NUCLEOTIDE SEQUENCE</scope>
    <source>
        <strain evidence="2">CBS 125425</strain>
    </source>
</reference>
<accession>A0A9P4QSW8</accession>
<evidence type="ECO:0000313" key="3">
    <source>
        <dbReference type="Proteomes" id="UP000799444"/>
    </source>
</evidence>
<sequence length="180" mass="20998">MLRLLFSKINRQSNNNDDEVCPTTTKPSMKLDDIHHSWLPTQADPSKPTEDTSMADPTSTPDPPPTLPPTLTLTIRFMTRAKLRNLVTVTWDYTKPHRNIWTLLDPQPKDWERERPRAFLFSSEDPDKYWEIKWCWNKDPELTYEVCWFKGWELPEGFWVGEGEVRGYEGRTGGGGEVDE</sequence>